<dbReference type="InterPro" id="IPR001709">
    <property type="entry name" value="Flavoprot_Pyr_Nucl_cyt_Rdtase"/>
</dbReference>
<evidence type="ECO:0000256" key="1">
    <source>
        <dbReference type="ARBA" id="ARBA00001974"/>
    </source>
</evidence>
<dbReference type="GO" id="GO:0051537">
    <property type="term" value="F:2 iron, 2 sulfur cluster binding"/>
    <property type="evidence" value="ECO:0007669"/>
    <property type="project" value="UniProtKB-KW"/>
</dbReference>
<protein>
    <submittedName>
        <fullName evidence="11">Ring-1,2-phenylacetyl-CoA epoxidase subunit PaaE</fullName>
    </submittedName>
</protein>
<dbReference type="CDD" id="cd00207">
    <property type="entry name" value="fer2"/>
    <property type="match status" value="1"/>
</dbReference>
<dbReference type="SUPFAM" id="SSF52343">
    <property type="entry name" value="Ferredoxin reductase-like, C-terminal NADP-linked domain"/>
    <property type="match status" value="1"/>
</dbReference>
<dbReference type="AlphaFoldDB" id="A0A1W2GIR3"/>
<sequence length="364" mass="40300">MAFSFFKKKKKKENTDSRYINLTVKEVVKETNDAVTLVFEQPENGDLKYQPGQFITLILTINGKKVRRAYSLCSAPSLGELPAVTVKAVDGGIMSNYINHEVKAGDVIQIMEPMGSFVLDINESNKRQVFLFGGGSGVTPLMAIAKSLLKNEPDSKVSLVYANRDIDSIIFKSVIEGLQKEYKGRLDVVHFLETPPAEWSGHVGYMTKESLMKIITELKGDYSDFSFMTCGPEPLMNIVWETLEELKIPEDKKFKESFVAGNTSPSAIIADVNGVREVTILLEGEEYTYEVPANKTILEAGLDRNIDMPYSCQSGLCTACRGKCLEGTIKMDEDDGLSDEEKAEGYVLLCVGHPESDDVKVEIG</sequence>
<dbReference type="Gene3D" id="2.40.30.10">
    <property type="entry name" value="Translation factors"/>
    <property type="match status" value="1"/>
</dbReference>
<dbReference type="InterPro" id="IPR001433">
    <property type="entry name" value="OxRdtase_FAD/NAD-bd"/>
</dbReference>
<reference evidence="11 12" key="1">
    <citation type="submission" date="2017-04" db="EMBL/GenBank/DDBJ databases">
        <authorList>
            <person name="Afonso C.L."/>
            <person name="Miller P.J."/>
            <person name="Scott M.A."/>
            <person name="Spackman E."/>
            <person name="Goraichik I."/>
            <person name="Dimitrov K.M."/>
            <person name="Suarez D.L."/>
            <person name="Swayne D.E."/>
        </authorList>
    </citation>
    <scope>NUCLEOTIDE SEQUENCE [LARGE SCALE GENOMIC DNA]</scope>
    <source>
        <strain evidence="11 12">DSM 26133</strain>
    </source>
</reference>
<keyword evidence="4" id="KW-0479">Metal-binding</keyword>
<comment type="cofactor">
    <cofactor evidence="1">
        <name>FAD</name>
        <dbReference type="ChEBI" id="CHEBI:57692"/>
    </cofactor>
</comment>
<organism evidence="11 12">
    <name type="scientific">Reichenbachiella faecimaris</name>
    <dbReference type="NCBI Taxonomy" id="692418"/>
    <lineage>
        <taxon>Bacteria</taxon>
        <taxon>Pseudomonadati</taxon>
        <taxon>Bacteroidota</taxon>
        <taxon>Cytophagia</taxon>
        <taxon>Cytophagales</taxon>
        <taxon>Reichenbachiellaceae</taxon>
        <taxon>Reichenbachiella</taxon>
    </lineage>
</organism>
<keyword evidence="5" id="KW-0274">FAD</keyword>
<dbReference type="GO" id="GO:0050660">
    <property type="term" value="F:flavin adenine dinucleotide binding"/>
    <property type="evidence" value="ECO:0007669"/>
    <property type="project" value="TreeGrafter"/>
</dbReference>
<keyword evidence="6" id="KW-0560">Oxidoreductase</keyword>
<dbReference type="Proteomes" id="UP000192472">
    <property type="component" value="Unassembled WGS sequence"/>
</dbReference>
<proteinExistence type="predicted"/>
<dbReference type="InterPro" id="IPR017927">
    <property type="entry name" value="FAD-bd_FR_type"/>
</dbReference>
<dbReference type="InterPro" id="IPR001041">
    <property type="entry name" value="2Fe-2S_ferredoxin-type"/>
</dbReference>
<dbReference type="EMBL" id="FWYF01000003">
    <property type="protein sequence ID" value="SMD36166.1"/>
    <property type="molecule type" value="Genomic_DNA"/>
</dbReference>
<dbReference type="PROSITE" id="PS51384">
    <property type="entry name" value="FAD_FR"/>
    <property type="match status" value="1"/>
</dbReference>
<dbReference type="Gene3D" id="3.10.20.30">
    <property type="match status" value="1"/>
</dbReference>
<dbReference type="InterPro" id="IPR008333">
    <property type="entry name" value="Cbr1-like_FAD-bd_dom"/>
</dbReference>
<dbReference type="STRING" id="692418.SAMN04488029_2756"/>
<keyword evidence="8" id="KW-0411">Iron-sulfur</keyword>
<dbReference type="Pfam" id="PF00111">
    <property type="entry name" value="Fer2"/>
    <property type="match status" value="1"/>
</dbReference>
<feature type="domain" description="2Fe-2S ferredoxin-type" evidence="9">
    <location>
        <begin position="276"/>
        <end position="364"/>
    </location>
</feature>
<evidence type="ECO:0000259" key="9">
    <source>
        <dbReference type="PROSITE" id="PS51085"/>
    </source>
</evidence>
<dbReference type="PROSITE" id="PS00197">
    <property type="entry name" value="2FE2S_FER_1"/>
    <property type="match status" value="1"/>
</dbReference>
<dbReference type="Pfam" id="PF00970">
    <property type="entry name" value="FAD_binding_6"/>
    <property type="match status" value="1"/>
</dbReference>
<dbReference type="CDD" id="cd06214">
    <property type="entry name" value="PA_degradation_oxidoreductase_like"/>
    <property type="match status" value="1"/>
</dbReference>
<evidence type="ECO:0000256" key="4">
    <source>
        <dbReference type="ARBA" id="ARBA00022723"/>
    </source>
</evidence>
<evidence type="ECO:0000256" key="5">
    <source>
        <dbReference type="ARBA" id="ARBA00022827"/>
    </source>
</evidence>
<dbReference type="InterPro" id="IPR039261">
    <property type="entry name" value="FNR_nucleotide-bd"/>
</dbReference>
<keyword evidence="12" id="KW-1185">Reference proteome</keyword>
<dbReference type="GO" id="GO:0046872">
    <property type="term" value="F:metal ion binding"/>
    <property type="evidence" value="ECO:0007669"/>
    <property type="project" value="UniProtKB-KW"/>
</dbReference>
<evidence type="ECO:0000256" key="7">
    <source>
        <dbReference type="ARBA" id="ARBA00023004"/>
    </source>
</evidence>
<dbReference type="OrthoDB" id="9789468at2"/>
<gene>
    <name evidence="11" type="ORF">SAMN04488029_2756</name>
</gene>
<dbReference type="PROSITE" id="PS51085">
    <property type="entry name" value="2FE2S_FER_2"/>
    <property type="match status" value="1"/>
</dbReference>
<feature type="domain" description="FAD-binding FR-type" evidence="10">
    <location>
        <begin position="17"/>
        <end position="120"/>
    </location>
</feature>
<evidence type="ECO:0000256" key="8">
    <source>
        <dbReference type="ARBA" id="ARBA00023014"/>
    </source>
</evidence>
<dbReference type="InterPro" id="IPR036010">
    <property type="entry name" value="2Fe-2S_ferredoxin-like_sf"/>
</dbReference>
<dbReference type="InterPro" id="IPR012675">
    <property type="entry name" value="Beta-grasp_dom_sf"/>
</dbReference>
<dbReference type="InterPro" id="IPR006058">
    <property type="entry name" value="2Fe2S_fd_BS"/>
</dbReference>
<dbReference type="RefSeq" id="WP_084373416.1">
    <property type="nucleotide sequence ID" value="NZ_FWYF01000003.1"/>
</dbReference>
<evidence type="ECO:0000256" key="3">
    <source>
        <dbReference type="ARBA" id="ARBA00022714"/>
    </source>
</evidence>
<dbReference type="GO" id="GO:0016491">
    <property type="term" value="F:oxidoreductase activity"/>
    <property type="evidence" value="ECO:0007669"/>
    <property type="project" value="UniProtKB-KW"/>
</dbReference>
<keyword evidence="7" id="KW-0408">Iron</keyword>
<dbReference type="SUPFAM" id="SSF63380">
    <property type="entry name" value="Riboflavin synthase domain-like"/>
    <property type="match status" value="1"/>
</dbReference>
<keyword evidence="2" id="KW-0285">Flavoprotein</keyword>
<name>A0A1W2GIR3_REIFA</name>
<evidence type="ECO:0000259" key="10">
    <source>
        <dbReference type="PROSITE" id="PS51384"/>
    </source>
</evidence>
<dbReference type="SUPFAM" id="SSF54292">
    <property type="entry name" value="2Fe-2S ferredoxin-like"/>
    <property type="match status" value="1"/>
</dbReference>
<dbReference type="PRINTS" id="PR00371">
    <property type="entry name" value="FPNCR"/>
</dbReference>
<dbReference type="PANTHER" id="PTHR47354:SF8">
    <property type="entry name" value="1,2-PHENYLACETYL-COA EPOXIDASE, SUBUNIT E"/>
    <property type="match status" value="1"/>
</dbReference>
<accession>A0A1W2GIR3</accession>
<dbReference type="Pfam" id="PF00175">
    <property type="entry name" value="NAD_binding_1"/>
    <property type="match status" value="1"/>
</dbReference>
<dbReference type="InterPro" id="IPR050415">
    <property type="entry name" value="MRET"/>
</dbReference>
<evidence type="ECO:0000313" key="12">
    <source>
        <dbReference type="Proteomes" id="UP000192472"/>
    </source>
</evidence>
<keyword evidence="3" id="KW-0001">2Fe-2S</keyword>
<evidence type="ECO:0000313" key="11">
    <source>
        <dbReference type="EMBL" id="SMD36166.1"/>
    </source>
</evidence>
<evidence type="ECO:0000256" key="6">
    <source>
        <dbReference type="ARBA" id="ARBA00023002"/>
    </source>
</evidence>
<dbReference type="InterPro" id="IPR017938">
    <property type="entry name" value="Riboflavin_synthase-like_b-brl"/>
</dbReference>
<dbReference type="PRINTS" id="PR00406">
    <property type="entry name" value="CYTB5RDTASE"/>
</dbReference>
<evidence type="ECO:0000256" key="2">
    <source>
        <dbReference type="ARBA" id="ARBA00022630"/>
    </source>
</evidence>
<dbReference type="Gene3D" id="3.40.50.80">
    <property type="entry name" value="Nucleotide-binding domain of ferredoxin-NADP reductase (FNR) module"/>
    <property type="match status" value="1"/>
</dbReference>
<dbReference type="PANTHER" id="PTHR47354">
    <property type="entry name" value="NADH OXIDOREDUCTASE HCR"/>
    <property type="match status" value="1"/>
</dbReference>